<proteinExistence type="predicted"/>
<reference evidence="1" key="1">
    <citation type="submission" date="2018-05" db="EMBL/GenBank/DDBJ databases">
        <authorList>
            <person name="Lanie J.A."/>
            <person name="Ng W.-L."/>
            <person name="Kazmierczak K.M."/>
            <person name="Andrzejewski T.M."/>
            <person name="Davidsen T.M."/>
            <person name="Wayne K.J."/>
            <person name="Tettelin H."/>
            <person name="Glass J.I."/>
            <person name="Rusch D."/>
            <person name="Podicherti R."/>
            <person name="Tsui H.-C.T."/>
            <person name="Winkler M.E."/>
        </authorList>
    </citation>
    <scope>NUCLEOTIDE SEQUENCE</scope>
</reference>
<dbReference type="EMBL" id="UINC01001055">
    <property type="protein sequence ID" value="SUZ69212.1"/>
    <property type="molecule type" value="Genomic_DNA"/>
</dbReference>
<sequence length="23" mass="2565">MSKEGLQRLDAVSGRISDLRGYL</sequence>
<accession>A0A381PQA5</accession>
<protein>
    <submittedName>
        <fullName evidence="1">Uncharacterized protein</fullName>
    </submittedName>
</protein>
<evidence type="ECO:0000313" key="1">
    <source>
        <dbReference type="EMBL" id="SUZ69212.1"/>
    </source>
</evidence>
<organism evidence="1">
    <name type="scientific">marine metagenome</name>
    <dbReference type="NCBI Taxonomy" id="408172"/>
    <lineage>
        <taxon>unclassified sequences</taxon>
        <taxon>metagenomes</taxon>
        <taxon>ecological metagenomes</taxon>
    </lineage>
</organism>
<name>A0A381PQA5_9ZZZZ</name>
<dbReference type="AlphaFoldDB" id="A0A381PQA5"/>
<gene>
    <name evidence="1" type="ORF">METZ01_LOCUS22066</name>
</gene>